<dbReference type="FunFam" id="3.40.50.2300:FF:000021">
    <property type="entry name" value="Two-component system response regulator KdpE"/>
    <property type="match status" value="1"/>
</dbReference>
<dbReference type="GO" id="GO:0000156">
    <property type="term" value="F:phosphorelay response regulator activity"/>
    <property type="evidence" value="ECO:0007669"/>
    <property type="project" value="TreeGrafter"/>
</dbReference>
<dbReference type="SMART" id="SM00862">
    <property type="entry name" value="Trans_reg_C"/>
    <property type="match status" value="1"/>
</dbReference>
<feature type="DNA-binding region" description="OmpR/PhoB-type" evidence="11">
    <location>
        <begin position="175"/>
        <end position="274"/>
    </location>
</feature>
<keyword evidence="16" id="KW-1185">Reference proteome</keyword>
<keyword evidence="5" id="KW-0805">Transcription regulation</keyword>
<evidence type="ECO:0000256" key="3">
    <source>
        <dbReference type="ARBA" id="ARBA00022553"/>
    </source>
</evidence>
<keyword evidence="4" id="KW-0902">Two-component regulatory system</keyword>
<dbReference type="GO" id="GO:0032993">
    <property type="term" value="C:protein-DNA complex"/>
    <property type="evidence" value="ECO:0007669"/>
    <property type="project" value="TreeGrafter"/>
</dbReference>
<evidence type="ECO:0000256" key="4">
    <source>
        <dbReference type="ARBA" id="ARBA00023012"/>
    </source>
</evidence>
<protein>
    <recommendedName>
        <fullName evidence="9">Transcriptional regulatory protein KdpE</fullName>
    </recommendedName>
</protein>
<dbReference type="GO" id="GO:0045893">
    <property type="term" value="P:positive regulation of DNA-templated transcription"/>
    <property type="evidence" value="ECO:0007669"/>
    <property type="project" value="UniProtKB-ARBA"/>
</dbReference>
<dbReference type="PROSITE" id="PS51755">
    <property type="entry name" value="OMPR_PHOB"/>
    <property type="match status" value="1"/>
</dbReference>
<evidence type="ECO:0000313" key="15">
    <source>
        <dbReference type="EMBL" id="TCJ99231.1"/>
    </source>
</evidence>
<dbReference type="InterPro" id="IPR001789">
    <property type="entry name" value="Sig_transdc_resp-reg_receiver"/>
</dbReference>
<feature type="modified residue" description="4-aspartylphosphate" evidence="10">
    <location>
        <position position="100"/>
    </location>
</feature>
<dbReference type="PANTHER" id="PTHR48111">
    <property type="entry name" value="REGULATOR OF RPOS"/>
    <property type="match status" value="1"/>
</dbReference>
<dbReference type="Gene3D" id="3.40.50.2300">
    <property type="match status" value="1"/>
</dbReference>
<dbReference type="GO" id="GO:0005829">
    <property type="term" value="C:cytosol"/>
    <property type="evidence" value="ECO:0007669"/>
    <property type="project" value="TreeGrafter"/>
</dbReference>
<evidence type="ECO:0000256" key="7">
    <source>
        <dbReference type="ARBA" id="ARBA00023163"/>
    </source>
</evidence>
<keyword evidence="6 11" id="KW-0238">DNA-binding</keyword>
<evidence type="ECO:0000259" key="13">
    <source>
        <dbReference type="PROSITE" id="PS50110"/>
    </source>
</evidence>
<dbReference type="EMBL" id="SMFR01000001">
    <property type="protein sequence ID" value="TCJ99231.1"/>
    <property type="molecule type" value="Genomic_DNA"/>
</dbReference>
<dbReference type="InterPro" id="IPR039420">
    <property type="entry name" value="WalR-like"/>
</dbReference>
<feature type="domain" description="OmpR/PhoB-type" evidence="14">
    <location>
        <begin position="175"/>
        <end position="274"/>
    </location>
</feature>
<proteinExistence type="predicted"/>
<dbReference type="Pfam" id="PF00486">
    <property type="entry name" value="Trans_reg_C"/>
    <property type="match status" value="1"/>
</dbReference>
<gene>
    <name evidence="15" type="ORF">DFR71_0203</name>
</gene>
<evidence type="ECO:0000256" key="5">
    <source>
        <dbReference type="ARBA" id="ARBA00023015"/>
    </source>
</evidence>
<dbReference type="Proteomes" id="UP000294856">
    <property type="component" value="Unassembled WGS sequence"/>
</dbReference>
<dbReference type="AlphaFoldDB" id="A0A4R1G679"/>
<dbReference type="InterPro" id="IPR001867">
    <property type="entry name" value="OmpR/PhoB-type_DNA-bd"/>
</dbReference>
<evidence type="ECO:0000256" key="10">
    <source>
        <dbReference type="PROSITE-ProRule" id="PRU00169"/>
    </source>
</evidence>
<dbReference type="CDD" id="cd00383">
    <property type="entry name" value="trans_reg_C"/>
    <property type="match status" value="1"/>
</dbReference>
<dbReference type="CDD" id="cd17620">
    <property type="entry name" value="REC_OmpR_KdpE-like"/>
    <property type="match status" value="1"/>
</dbReference>
<organism evidence="15 16">
    <name type="scientific">Nocardia alba</name>
    <dbReference type="NCBI Taxonomy" id="225051"/>
    <lineage>
        <taxon>Bacteria</taxon>
        <taxon>Bacillati</taxon>
        <taxon>Actinomycetota</taxon>
        <taxon>Actinomycetes</taxon>
        <taxon>Mycobacteriales</taxon>
        <taxon>Nocardiaceae</taxon>
        <taxon>Nocardia</taxon>
    </lineage>
</organism>
<evidence type="ECO:0000256" key="1">
    <source>
        <dbReference type="ARBA" id="ARBA00004496"/>
    </source>
</evidence>
<dbReference type="PANTHER" id="PTHR48111:SF50">
    <property type="entry name" value="KDP OPERON TRANSCRIPTIONAL REGULATORY PROTEIN KDPE"/>
    <property type="match status" value="1"/>
</dbReference>
<evidence type="ECO:0000256" key="11">
    <source>
        <dbReference type="PROSITE-ProRule" id="PRU01091"/>
    </source>
</evidence>
<keyword evidence="2" id="KW-0963">Cytoplasm</keyword>
<evidence type="ECO:0000256" key="6">
    <source>
        <dbReference type="ARBA" id="ARBA00023125"/>
    </source>
</evidence>
<accession>A0A4R1G679</accession>
<dbReference type="Pfam" id="PF00072">
    <property type="entry name" value="Response_reg"/>
    <property type="match status" value="1"/>
</dbReference>
<dbReference type="STRING" id="1210063.GCA_001612665_02221"/>
<dbReference type="Gene3D" id="1.10.10.10">
    <property type="entry name" value="Winged helix-like DNA-binding domain superfamily/Winged helix DNA-binding domain"/>
    <property type="match status" value="1"/>
</dbReference>
<evidence type="ECO:0000256" key="12">
    <source>
        <dbReference type="SAM" id="MobiDB-lite"/>
    </source>
</evidence>
<comment type="function">
    <text evidence="8">Member of the two-component regulatory system KdpD/KdpE involved in the regulation of the kdp operon. Upon phosphorylation by KdpD, functions as a transcription regulator by direct binding to promoter regions of target genes to positively regulate their expression.</text>
</comment>
<dbReference type="InterPro" id="IPR011006">
    <property type="entry name" value="CheY-like_superfamily"/>
</dbReference>
<dbReference type="InterPro" id="IPR036388">
    <property type="entry name" value="WH-like_DNA-bd_sf"/>
</dbReference>
<feature type="region of interest" description="Disordered" evidence="12">
    <location>
        <begin position="1"/>
        <end position="47"/>
    </location>
</feature>
<dbReference type="RefSeq" id="WP_371855986.1">
    <property type="nucleotide sequence ID" value="NZ_SMFR01000001.1"/>
</dbReference>
<evidence type="ECO:0000256" key="2">
    <source>
        <dbReference type="ARBA" id="ARBA00022490"/>
    </source>
</evidence>
<comment type="subcellular location">
    <subcellularLocation>
        <location evidence="1">Cytoplasm</location>
    </subcellularLocation>
</comment>
<dbReference type="Gene3D" id="6.10.250.690">
    <property type="match status" value="1"/>
</dbReference>
<evidence type="ECO:0000256" key="8">
    <source>
        <dbReference type="ARBA" id="ARBA00057085"/>
    </source>
</evidence>
<evidence type="ECO:0000256" key="9">
    <source>
        <dbReference type="ARBA" id="ARBA00074083"/>
    </source>
</evidence>
<keyword evidence="3 10" id="KW-0597">Phosphoprotein</keyword>
<comment type="caution">
    <text evidence="15">The sequence shown here is derived from an EMBL/GenBank/DDBJ whole genome shotgun (WGS) entry which is preliminary data.</text>
</comment>
<feature type="domain" description="Response regulatory" evidence="13">
    <location>
        <begin position="51"/>
        <end position="164"/>
    </location>
</feature>
<dbReference type="SUPFAM" id="SSF52172">
    <property type="entry name" value="CheY-like"/>
    <property type="match status" value="1"/>
</dbReference>
<name>A0A4R1G679_9NOCA</name>
<sequence length="274" mass="29674">MPTSEHMGNSERTGEPAVTPHPPAAGVPGIPHESGRDTRRSGPDRVSGPVKVLVVDDEPQIVRALRINLSVRGYEVITAGNGAAALRAAAEKRPDVVILDLGLPDMDGIEVLAGLRGWSTAPVLVLSARTDSADKVEALDAGADDYVTKPFGMDELLARLRAAVRRGAADAGSDDPVVITDSFTVDLAAKRVTKHGASVHLTPTEWGMLEMLVRNRGKLVGRKELLREVWGPAYATETHYLRVYLAQLRRKLEDDPARPRHLLTEAGMGYRFQE</sequence>
<feature type="compositionally biased region" description="Basic and acidic residues" evidence="12">
    <location>
        <begin position="33"/>
        <end position="43"/>
    </location>
</feature>
<dbReference type="GO" id="GO:0042802">
    <property type="term" value="F:identical protein binding"/>
    <property type="evidence" value="ECO:0007669"/>
    <property type="project" value="UniProtKB-ARBA"/>
</dbReference>
<dbReference type="PROSITE" id="PS50110">
    <property type="entry name" value="RESPONSE_REGULATORY"/>
    <property type="match status" value="1"/>
</dbReference>
<evidence type="ECO:0000313" key="16">
    <source>
        <dbReference type="Proteomes" id="UP000294856"/>
    </source>
</evidence>
<dbReference type="SMART" id="SM00448">
    <property type="entry name" value="REC"/>
    <property type="match status" value="1"/>
</dbReference>
<evidence type="ECO:0000259" key="14">
    <source>
        <dbReference type="PROSITE" id="PS51755"/>
    </source>
</evidence>
<dbReference type="FunFam" id="1.10.10.10:FF:000210">
    <property type="entry name" value="Winged-helix transcriptional response regulator KdpE"/>
    <property type="match status" value="1"/>
</dbReference>
<dbReference type="GO" id="GO:0000987">
    <property type="term" value="F:cis-regulatory region sequence-specific DNA binding"/>
    <property type="evidence" value="ECO:0007669"/>
    <property type="project" value="UniProtKB-ARBA"/>
</dbReference>
<keyword evidence="7" id="KW-0804">Transcription</keyword>
<reference evidence="15 16" key="1">
    <citation type="submission" date="2019-03" db="EMBL/GenBank/DDBJ databases">
        <title>Genomic Encyclopedia of Type Strains, Phase IV (KMG-IV): sequencing the most valuable type-strain genomes for metagenomic binning, comparative biology and taxonomic classification.</title>
        <authorList>
            <person name="Goeker M."/>
        </authorList>
    </citation>
    <scope>NUCLEOTIDE SEQUENCE [LARGE SCALE GENOMIC DNA]</scope>
    <source>
        <strain evidence="15 16">DSM 44684</strain>
    </source>
</reference>